<evidence type="ECO:0000313" key="1">
    <source>
        <dbReference type="EMBL" id="QLJ98361.1"/>
    </source>
</evidence>
<gene>
    <name evidence="1" type="ORF">HZU44_27280</name>
</gene>
<protein>
    <submittedName>
        <fullName evidence="1">Uncharacterized protein</fullName>
    </submittedName>
</protein>
<accession>A0A7D5Y7Z7</accession>
<organism evidence="1">
    <name type="scientific">Micromonospora carbonacea</name>
    <dbReference type="NCBI Taxonomy" id="47853"/>
    <lineage>
        <taxon>Bacteria</taxon>
        <taxon>Bacillati</taxon>
        <taxon>Actinomycetota</taxon>
        <taxon>Actinomycetes</taxon>
        <taxon>Micromonosporales</taxon>
        <taxon>Micromonosporaceae</taxon>
        <taxon>Micromonospora</taxon>
    </lineage>
</organism>
<name>A0A7D5Y7Z7_9ACTN</name>
<proteinExistence type="predicted"/>
<dbReference type="AlphaFoldDB" id="A0A7D5Y7Z7"/>
<dbReference type="EMBL" id="CP058905">
    <property type="protein sequence ID" value="QLJ98361.1"/>
    <property type="molecule type" value="Genomic_DNA"/>
</dbReference>
<reference evidence="1" key="1">
    <citation type="submission" date="2020-08" db="EMBL/GenBank/DDBJ databases">
        <title>A bifunctional nitrone conjugated secondary metabolite targeting the ribosome.</title>
        <authorList>
            <person name="Limbrick E.M."/>
            <person name="Graf M."/>
            <person name="Derewacz D.K."/>
            <person name="Nguyen F."/>
            <person name="Spraggins J.M."/>
            <person name="Wieland M."/>
            <person name="Ynigez-Gutierrez A.E."/>
            <person name="Reisman B.J."/>
            <person name="Zinshteyn B."/>
            <person name="McCulloch K."/>
            <person name="Iverson T.M."/>
            <person name="Green R."/>
            <person name="Wilson D.N."/>
            <person name="Bachmann B.O."/>
        </authorList>
    </citation>
    <scope>NUCLEOTIDE SEQUENCE</scope>
    <source>
        <strain evidence="1">Africana</strain>
    </source>
</reference>
<sequence length="130" mass="14102">MVGDGRNHYLTSFGPVTVELVRITAAIELGRGADSVEHQRLVDHAAFRGLPPERRADYMVEVAHGYLRSGDLANAGKALVSAGRVAPAEVRNRPRCHELLAALLRRSPAASLDVLCLADELGVRLTTRRP</sequence>